<feature type="transmembrane region" description="Helical" evidence="1">
    <location>
        <begin position="88"/>
        <end position="109"/>
    </location>
</feature>
<name>A0ABX2HCC2_9FIRM</name>
<keyword evidence="3" id="KW-1185">Reference proteome</keyword>
<keyword evidence="1" id="KW-0812">Transmembrane</keyword>
<feature type="transmembrane region" description="Helical" evidence="1">
    <location>
        <begin position="57"/>
        <end position="76"/>
    </location>
</feature>
<evidence type="ECO:0008006" key="4">
    <source>
        <dbReference type="Google" id="ProtNLM"/>
    </source>
</evidence>
<accession>A0ABX2HCC2</accession>
<keyword evidence="1" id="KW-0472">Membrane</keyword>
<organism evidence="2 3">
    <name type="scientific">Blautia faecis</name>
    <dbReference type="NCBI Taxonomy" id="871665"/>
    <lineage>
        <taxon>Bacteria</taxon>
        <taxon>Bacillati</taxon>
        <taxon>Bacillota</taxon>
        <taxon>Clostridia</taxon>
        <taxon>Lachnospirales</taxon>
        <taxon>Lachnospiraceae</taxon>
        <taxon>Blautia</taxon>
    </lineage>
</organism>
<proteinExistence type="predicted"/>
<comment type="caution">
    <text evidence="2">The sequence shown here is derived from an EMBL/GenBank/DDBJ whole genome shotgun (WGS) entry which is preliminary data.</text>
</comment>
<dbReference type="Proteomes" id="UP001644719">
    <property type="component" value="Unassembled WGS sequence"/>
</dbReference>
<evidence type="ECO:0000313" key="3">
    <source>
        <dbReference type="Proteomes" id="UP001644719"/>
    </source>
</evidence>
<dbReference type="EMBL" id="JAAITS010000099">
    <property type="protein sequence ID" value="NSG87681.1"/>
    <property type="molecule type" value="Genomic_DNA"/>
</dbReference>
<protein>
    <recommendedName>
        <fullName evidence="4">Sel1 repeat family protein</fullName>
    </recommendedName>
</protein>
<keyword evidence="1" id="KW-1133">Transmembrane helix</keyword>
<gene>
    <name evidence="2" type="ORF">G5B17_20315</name>
</gene>
<evidence type="ECO:0000256" key="1">
    <source>
        <dbReference type="SAM" id="Phobius"/>
    </source>
</evidence>
<feature type="transmembrane region" description="Helical" evidence="1">
    <location>
        <begin position="28"/>
        <end position="45"/>
    </location>
</feature>
<evidence type="ECO:0000313" key="2">
    <source>
        <dbReference type="EMBL" id="NSG87681.1"/>
    </source>
</evidence>
<sequence length="378" mass="44373">MEWEELGGVIVNNRVTEEIIKITFGDNWLIAAFVFVVAVSAIRFIRKNNLPKYFRKCLIVCVCAIAALIDSKFFQWNEYLGALRIRKVFPLLLLTVIVVTIAIFIYSYMKNDKQLKYVIKNTESDGNIIKAWERLQKIKTINLTPWQKRQYDKRRLYLRVMLGNMCGAEQELKKFENDKAFYHFTKAIIFNFRGNHKDELEEEKIAEGYCDGDTDSFLHFQIISNRGAGYVGAGEYSLANDWFKRAIDFGRVNNVKAPDLWLNLYYNYVFNKTRLNLDISIQECIDMLEEVKQYIDIEDPKQYIGYRNIVIQLFRQKKADKMQLNEIINQDFEYLVNTNLTDIERCVLEATTARIVCTGRLNPEPVIEKISKDVELFL</sequence>
<dbReference type="RefSeq" id="WP_173736590.1">
    <property type="nucleotide sequence ID" value="NZ_JAAITS010000099.1"/>
</dbReference>
<reference evidence="2 3" key="1">
    <citation type="journal article" date="2020" name="Cell Host Microbe">
        <title>Functional and Genomic Variation between Human-Derived Isolates of Lachnospiraceae Reveals Inter- and Intra-Species Diversity.</title>
        <authorList>
            <person name="Sorbara M.T."/>
            <person name="Littmann E.R."/>
            <person name="Fontana E."/>
            <person name="Moody T.U."/>
            <person name="Kohout C.E."/>
            <person name="Gjonbalaj M."/>
            <person name="Eaton V."/>
            <person name="Seok R."/>
            <person name="Leiner I.M."/>
            <person name="Pamer E.G."/>
        </authorList>
    </citation>
    <scope>NUCLEOTIDE SEQUENCE [LARGE SCALE GENOMIC DNA]</scope>
    <source>
        <strain evidence="2 3">MSK.17.74</strain>
    </source>
</reference>